<sequence>MVLRALERGHETGRSGNVRSRARALRPRSSFMLPWQVSWLCGSIALAPFPMLPRISGFGPWLAAYSCGGSAGFSPVSLFAHEVTRRHQSNTILMPGPQNCQYIDHGRGEKFLRPGVMSVFFQRMSQITHCAPANAVIGKRQGAAHGRRIGKPVKIRHCPRNGKGVVRARYDHWGRGAPGRCRAQVRAGPHRSPETSLARDVKPRVAVRALFSGRFLSVAVPAGRPCRPSA</sequence>
<dbReference type="STRING" id="337701.SAMN05444398_102219"/>
<dbReference type="Proteomes" id="UP000183974">
    <property type="component" value="Unassembled WGS sequence"/>
</dbReference>
<name>A0A1M7A8Z1_9RHOB</name>
<dbReference type="AlphaFoldDB" id="A0A1M7A8Z1"/>
<evidence type="ECO:0000256" key="1">
    <source>
        <dbReference type="SAM" id="MobiDB-lite"/>
    </source>
</evidence>
<proteinExistence type="predicted"/>
<evidence type="ECO:0000313" key="2">
    <source>
        <dbReference type="EMBL" id="SHL39086.1"/>
    </source>
</evidence>
<keyword evidence="3" id="KW-1185">Reference proteome</keyword>
<evidence type="ECO:0000313" key="3">
    <source>
        <dbReference type="Proteomes" id="UP000183974"/>
    </source>
</evidence>
<gene>
    <name evidence="2" type="ORF">SAMN05444398_102219</name>
</gene>
<organism evidence="2 3">
    <name type="scientific">Roseovarius pacificus</name>
    <dbReference type="NCBI Taxonomy" id="337701"/>
    <lineage>
        <taxon>Bacteria</taxon>
        <taxon>Pseudomonadati</taxon>
        <taxon>Pseudomonadota</taxon>
        <taxon>Alphaproteobacteria</taxon>
        <taxon>Rhodobacterales</taxon>
        <taxon>Roseobacteraceae</taxon>
        <taxon>Roseovarius</taxon>
    </lineage>
</organism>
<protein>
    <submittedName>
        <fullName evidence="2">Uncharacterized protein</fullName>
    </submittedName>
</protein>
<feature type="compositionally biased region" description="Basic and acidic residues" evidence="1">
    <location>
        <begin position="1"/>
        <end position="13"/>
    </location>
</feature>
<feature type="region of interest" description="Disordered" evidence="1">
    <location>
        <begin position="1"/>
        <end position="21"/>
    </location>
</feature>
<reference evidence="2 3" key="1">
    <citation type="submission" date="2016-11" db="EMBL/GenBank/DDBJ databases">
        <authorList>
            <person name="Jaros S."/>
            <person name="Januszkiewicz K."/>
            <person name="Wedrychowicz H."/>
        </authorList>
    </citation>
    <scope>NUCLEOTIDE SEQUENCE [LARGE SCALE GENOMIC DNA]</scope>
    <source>
        <strain evidence="2 3">DSM 29589</strain>
    </source>
</reference>
<dbReference type="EMBL" id="FRBR01000002">
    <property type="protein sequence ID" value="SHL39086.1"/>
    <property type="molecule type" value="Genomic_DNA"/>
</dbReference>
<accession>A0A1M7A8Z1</accession>